<keyword evidence="2" id="KW-1185">Reference proteome</keyword>
<proteinExistence type="predicted"/>
<protein>
    <submittedName>
        <fullName evidence="1">Uncharacterized protein</fullName>
    </submittedName>
</protein>
<evidence type="ECO:0000313" key="2">
    <source>
        <dbReference type="Proteomes" id="UP000275267"/>
    </source>
</evidence>
<dbReference type="SUPFAM" id="SSF57889">
    <property type="entry name" value="Cysteine-rich domain"/>
    <property type="match status" value="1"/>
</dbReference>
<comment type="caution">
    <text evidence="1">The sequence shown here is derived from an EMBL/GenBank/DDBJ whole genome shotgun (WGS) entry which is preliminary data.</text>
</comment>
<sequence length="212" mass="23384">MCLEEIRSGAAAHRCQRCSSFFLDDVCFHRQETVDGHWAHPAHPSHPLTLSNKHCVDGRSCAICAGDFHPAAGVFVYACDGRDNCRSFYAHPTCCSDLPRTLTADLHEHELTLLPPPRHGSSDGHRGSSCLRKSRCRNRRPAEAWSYQCRRCKVHLCLACLADEGGEQARHAGRRRREGIIEIVGCMGTALGMFGYNFGCACIGNPAPSSFK</sequence>
<dbReference type="InterPro" id="IPR046349">
    <property type="entry name" value="C1-like_sf"/>
</dbReference>
<dbReference type="STRING" id="4540.A0A3L6REX2"/>
<name>A0A3L6REX2_PANMI</name>
<dbReference type="Proteomes" id="UP000275267">
    <property type="component" value="Unassembled WGS sequence"/>
</dbReference>
<dbReference type="EMBL" id="PQIB02000008">
    <property type="protein sequence ID" value="RLN03129.1"/>
    <property type="molecule type" value="Genomic_DNA"/>
</dbReference>
<dbReference type="PANTHER" id="PTHR47841">
    <property type="entry name" value="DIACYLGLYCEROL KINASE THETA-LIKE-RELATED"/>
    <property type="match status" value="1"/>
</dbReference>
<evidence type="ECO:0000313" key="1">
    <source>
        <dbReference type="EMBL" id="RLN03129.1"/>
    </source>
</evidence>
<accession>A0A3L6REX2</accession>
<dbReference type="AlphaFoldDB" id="A0A3L6REX2"/>
<gene>
    <name evidence="1" type="ORF">C2845_PM13G23980</name>
</gene>
<organism evidence="1 2">
    <name type="scientific">Panicum miliaceum</name>
    <name type="common">Proso millet</name>
    <name type="synonym">Broomcorn millet</name>
    <dbReference type="NCBI Taxonomy" id="4540"/>
    <lineage>
        <taxon>Eukaryota</taxon>
        <taxon>Viridiplantae</taxon>
        <taxon>Streptophyta</taxon>
        <taxon>Embryophyta</taxon>
        <taxon>Tracheophyta</taxon>
        <taxon>Spermatophyta</taxon>
        <taxon>Magnoliopsida</taxon>
        <taxon>Liliopsida</taxon>
        <taxon>Poales</taxon>
        <taxon>Poaceae</taxon>
        <taxon>PACMAD clade</taxon>
        <taxon>Panicoideae</taxon>
        <taxon>Panicodae</taxon>
        <taxon>Paniceae</taxon>
        <taxon>Panicinae</taxon>
        <taxon>Panicum</taxon>
        <taxon>Panicum sect. Panicum</taxon>
    </lineage>
</organism>
<dbReference type="PANTHER" id="PTHR47841:SF16">
    <property type="entry name" value="DC1 DOMAIN-CONTAINING PROTEIN"/>
    <property type="match status" value="1"/>
</dbReference>
<reference evidence="2" key="1">
    <citation type="journal article" date="2019" name="Nat. Commun.">
        <title>The genome of broomcorn millet.</title>
        <authorList>
            <person name="Zou C."/>
            <person name="Miki D."/>
            <person name="Li D."/>
            <person name="Tang Q."/>
            <person name="Xiao L."/>
            <person name="Rajput S."/>
            <person name="Deng P."/>
            <person name="Jia W."/>
            <person name="Huang R."/>
            <person name="Zhang M."/>
            <person name="Sun Y."/>
            <person name="Hu J."/>
            <person name="Fu X."/>
            <person name="Schnable P.S."/>
            <person name="Li F."/>
            <person name="Zhang H."/>
            <person name="Feng B."/>
            <person name="Zhu X."/>
            <person name="Liu R."/>
            <person name="Schnable J.C."/>
            <person name="Zhu J.-K."/>
            <person name="Zhang H."/>
        </authorList>
    </citation>
    <scope>NUCLEOTIDE SEQUENCE [LARGE SCALE GENOMIC DNA]</scope>
</reference>